<feature type="signal peptide" evidence="1">
    <location>
        <begin position="1"/>
        <end position="22"/>
    </location>
</feature>
<dbReference type="Proteomes" id="UP000176834">
    <property type="component" value="Unassembled WGS sequence"/>
</dbReference>
<evidence type="ECO:0008006" key="4">
    <source>
        <dbReference type="Google" id="ProtNLM"/>
    </source>
</evidence>
<evidence type="ECO:0000256" key="1">
    <source>
        <dbReference type="SAM" id="SignalP"/>
    </source>
</evidence>
<reference evidence="2 3" key="1">
    <citation type="journal article" date="2016" name="Nat. Commun.">
        <title>Thousands of microbial genomes shed light on interconnected biogeochemical processes in an aquifer system.</title>
        <authorList>
            <person name="Anantharaman K."/>
            <person name="Brown C.T."/>
            <person name="Hug L.A."/>
            <person name="Sharon I."/>
            <person name="Castelle C.J."/>
            <person name="Probst A.J."/>
            <person name="Thomas B.C."/>
            <person name="Singh A."/>
            <person name="Wilkins M.J."/>
            <person name="Karaoz U."/>
            <person name="Brodie E.L."/>
            <person name="Williams K.H."/>
            <person name="Hubbard S.S."/>
            <person name="Banfield J.F."/>
        </authorList>
    </citation>
    <scope>NUCLEOTIDE SEQUENCE [LARGE SCALE GENOMIC DNA]</scope>
</reference>
<name>A0A1F8F5X8_9BACT</name>
<dbReference type="AlphaFoldDB" id="A0A1F8F5X8"/>
<evidence type="ECO:0000313" key="2">
    <source>
        <dbReference type="EMBL" id="OGN07666.1"/>
    </source>
</evidence>
<dbReference type="EMBL" id="MGJN01000003">
    <property type="protein sequence ID" value="OGN07666.1"/>
    <property type="molecule type" value="Genomic_DNA"/>
</dbReference>
<sequence length="617" mass="68446">MRKVKIGLLFLVFLVLSGLANAQELMPLEEVDRLIESSPNKEVKAYFHSVERGTPIKRYDVVLRGVYRGSTREAIMFVTSHKIAGGMSGSPVYVGDKLVGALAFRVNTLPLFNWNWGGISPISLMIKESSFGQTISGASSFNYLGMKFEPIPLYKQNILVSQGRSSSIWQGSKIELKPGMPIVVDLAEWSDETGKSNTLSALGTITYIDTNGRIYAFGHPFLGAKNVIYSFRTAEVMGTSISELDSFKLVGKTSEVLGTITFDSTYGIYGETSLILLSGLNKFNLEFKSEGKTIHNFQIKISHSLLTPSLVQEVFSILGETYGAPLPQEASVTQIDSKVELEGYEPILWKELFASSTTRFGAQTLFFSSYRAAYESFFARVYGRLFQNDYDLKISEVSISVNFIAGQGRTFVLGAYKFPSKVIYGQDPEFEVIFVDRNGSADPIGKKISIEIDWDKVEKPVYNKDTLDTDKTAEKRVGGALGIYSSAWFFQIISQRGGTEKQKIIPDYFLGVDDFLRNFSSLLGATNQKIFLVVTLKSKSGLFDKKIAETKELIPQDIPGNGSSGWHVIEGGLKARVETVTDEGSVVFYPELPPIPDGYVIDRDLRDGLFFEVVLEN</sequence>
<gene>
    <name evidence="2" type="ORF">A3B86_02405</name>
</gene>
<feature type="chain" id="PRO_5009535437" description="Peptidase S55 domain-containing protein" evidence="1">
    <location>
        <begin position="23"/>
        <end position="617"/>
    </location>
</feature>
<organism evidence="2 3">
    <name type="scientific">Candidatus Yanofskybacteria bacterium RIFCSPHIGHO2_02_FULL_38_22b</name>
    <dbReference type="NCBI Taxonomy" id="1802673"/>
    <lineage>
        <taxon>Bacteria</taxon>
        <taxon>Candidatus Yanofskyibacteriota</taxon>
    </lineage>
</organism>
<accession>A0A1F8F5X8</accession>
<protein>
    <recommendedName>
        <fullName evidence="4">Peptidase S55 domain-containing protein</fullName>
    </recommendedName>
</protein>
<evidence type="ECO:0000313" key="3">
    <source>
        <dbReference type="Proteomes" id="UP000176834"/>
    </source>
</evidence>
<keyword evidence="1" id="KW-0732">Signal</keyword>
<comment type="caution">
    <text evidence="2">The sequence shown here is derived from an EMBL/GenBank/DDBJ whole genome shotgun (WGS) entry which is preliminary data.</text>
</comment>
<proteinExistence type="predicted"/>